<dbReference type="Proteomes" id="UP000500938">
    <property type="component" value="Chromosome"/>
</dbReference>
<accession>A0A6M4IPS4</accession>
<evidence type="ECO:0000259" key="1">
    <source>
        <dbReference type="Pfam" id="PF01425"/>
    </source>
</evidence>
<feature type="domain" description="Amidase" evidence="1">
    <location>
        <begin position="68"/>
        <end position="318"/>
    </location>
</feature>
<gene>
    <name evidence="2" type="ORF">HKW67_15030</name>
</gene>
<dbReference type="SUPFAM" id="SSF75304">
    <property type="entry name" value="Amidase signature (AS) enzymes"/>
    <property type="match status" value="1"/>
</dbReference>
<dbReference type="Pfam" id="PF01425">
    <property type="entry name" value="Amidase"/>
    <property type="match status" value="2"/>
</dbReference>
<reference evidence="2 3" key="1">
    <citation type="submission" date="2020-05" db="EMBL/GenBank/DDBJ databases">
        <title>Complete genome sequence of Gemmatimonas greenlandica TET16.</title>
        <authorList>
            <person name="Zeng Y."/>
        </authorList>
    </citation>
    <scope>NUCLEOTIDE SEQUENCE [LARGE SCALE GENOMIC DNA]</scope>
    <source>
        <strain evidence="2 3">TET16</strain>
    </source>
</reference>
<keyword evidence="3" id="KW-1185">Reference proteome</keyword>
<organism evidence="2 3">
    <name type="scientific">Gemmatimonas groenlandica</name>
    <dbReference type="NCBI Taxonomy" id="2732249"/>
    <lineage>
        <taxon>Bacteria</taxon>
        <taxon>Pseudomonadati</taxon>
        <taxon>Gemmatimonadota</taxon>
        <taxon>Gemmatimonadia</taxon>
        <taxon>Gemmatimonadales</taxon>
        <taxon>Gemmatimonadaceae</taxon>
        <taxon>Gemmatimonas</taxon>
    </lineage>
</organism>
<name>A0A6M4IPS4_9BACT</name>
<dbReference type="PANTHER" id="PTHR42678:SF34">
    <property type="entry name" value="OS04G0183300 PROTEIN"/>
    <property type="match status" value="1"/>
</dbReference>
<evidence type="ECO:0000313" key="2">
    <source>
        <dbReference type="EMBL" id="QJR36733.1"/>
    </source>
</evidence>
<dbReference type="KEGG" id="ggr:HKW67_15030"/>
<dbReference type="RefSeq" id="WP_171226167.1">
    <property type="nucleotide sequence ID" value="NZ_CP053085.1"/>
</dbReference>
<dbReference type="Gene3D" id="3.90.1300.10">
    <property type="entry name" value="Amidase signature (AS) domain"/>
    <property type="match status" value="1"/>
</dbReference>
<dbReference type="AlphaFoldDB" id="A0A6M4IPS4"/>
<dbReference type="PANTHER" id="PTHR42678">
    <property type="entry name" value="AMIDASE"/>
    <property type="match status" value="1"/>
</dbReference>
<dbReference type="InterPro" id="IPR023631">
    <property type="entry name" value="Amidase_dom"/>
</dbReference>
<dbReference type="EMBL" id="CP053085">
    <property type="protein sequence ID" value="QJR36733.1"/>
    <property type="molecule type" value="Genomic_DNA"/>
</dbReference>
<protein>
    <submittedName>
        <fullName evidence="2">Amidase</fullName>
    </submittedName>
</protein>
<evidence type="ECO:0000313" key="3">
    <source>
        <dbReference type="Proteomes" id="UP000500938"/>
    </source>
</evidence>
<sequence>MLAAPSLSRLISERAVRSFATALAIATLGCAPPSVPIALNAVDRDLLDVTVPALEQLYADKRYTVTQVVQWHLDRIDRYNGVYGAIETVLRESALADAARLDAEAAKGNGAARGPLWGVPIVIKANTSVQGQITTAGWEGFTRAGHELIAPKDATIVTRLRAAGAIIVGLANMPDLANSDTNRSSSFGRTGNAYDVRFSPGGSSGGVVTAVAANMAVLGNGTDTGNSIRMPAATSALVGVFPTRGLVSIAGIAPLDWLLDNTGPIARTATDAAIALAVMAGKDSLDPQTLLAPDSVPPVAGTVTGASLKGKRFGVPAFIMAGSGIPFHGIPADVPERAADSIRAAANMALRDDTRALFMKAVESLRAAGAEVVISDSILPPAFANMASRVSTYAYMRDGTDRFLATFGPATYHSAAQYEQVVGAPLFVSSIGVEDNFRVMPGVRLEQRVLAQDADAERNYHAPRRAMLAEYVATLERMKLDGFVYPAIQMAPPDESMPQDGRVSEGPHSATSWINMIGVPAVVVYAGTYANGLPFGLEFSARPWTDRALMGIASAWEQATPKRTPPKLVDAGLLSVVKARAAK</sequence>
<proteinExistence type="predicted"/>
<feature type="domain" description="Amidase" evidence="1">
    <location>
        <begin position="350"/>
        <end position="549"/>
    </location>
</feature>
<dbReference type="InterPro" id="IPR036928">
    <property type="entry name" value="AS_sf"/>
</dbReference>